<feature type="domain" description="HTH araC/xylS-type" evidence="9">
    <location>
        <begin position="416"/>
        <end position="514"/>
    </location>
</feature>
<dbReference type="PANTHER" id="PTHR42713">
    <property type="entry name" value="HISTIDINE KINASE-RELATED"/>
    <property type="match status" value="1"/>
</dbReference>
<evidence type="ECO:0000256" key="4">
    <source>
        <dbReference type="ARBA" id="ARBA00023012"/>
    </source>
</evidence>
<gene>
    <name evidence="11" type="ORF">XYCOK13_31280</name>
</gene>
<dbReference type="SMART" id="SM00448">
    <property type="entry name" value="REC"/>
    <property type="match status" value="1"/>
</dbReference>
<dbReference type="RefSeq" id="WP_213413083.1">
    <property type="nucleotide sequence ID" value="NZ_BOVK01000043.1"/>
</dbReference>
<keyword evidence="6" id="KW-0238">DNA-binding</keyword>
<dbReference type="InterPro" id="IPR009057">
    <property type="entry name" value="Homeodomain-like_sf"/>
</dbReference>
<dbReference type="InterPro" id="IPR051552">
    <property type="entry name" value="HptR"/>
</dbReference>
<evidence type="ECO:0000259" key="10">
    <source>
        <dbReference type="PROSITE" id="PS50110"/>
    </source>
</evidence>
<evidence type="ECO:0000256" key="2">
    <source>
        <dbReference type="ARBA" id="ARBA00022490"/>
    </source>
</evidence>
<dbReference type="PROSITE" id="PS50110">
    <property type="entry name" value="RESPONSE_REGULATORY"/>
    <property type="match status" value="1"/>
</dbReference>
<comment type="subcellular location">
    <subcellularLocation>
        <location evidence="1">Cytoplasm</location>
    </subcellularLocation>
</comment>
<keyword evidence="4" id="KW-0902">Two-component regulatory system</keyword>
<sequence length="516" mass="58580">MKILIADDEVIIRTGLAKVIKWRELGLDLLTPAESAEEVLARLPNEQPDILLTDIRMNGMTGLELAAEIKKTYPKMEIIILSGYDDFSYAQQAIRNGVSDYLLKTSRPEEIIKAVLKAKQRVEERLELHTLDRQKQLQEHQRLLEQWVTQEGKAAALLTPPESLRELDAGRVGENSSWQVIILAAGGWGEARSDSALLTFAVDNAIRDLLPCVSFIRQERVIVVIRTGISGFDKQIQRSVYEKIEQLLKCEIVAVAGKPVEDAMELYDSYETASEAYGFRRLMRSRQWEYADIAGRVGGKMVCTTEEEKELSTILLDNDPMVLKSWVHRYVEDLLADPEVTPQSLQAAVQSVAIAAHRWLDRVLAAIGKERNPGEKPEPFDSDLERLPVDGLFQHLYHVMKLYHHKLAEGGNTHIHKAITYIEERIGHDLGLQQVAQHVHLHPNHLSDLFKKETGMKFVDYVTKKKMQRAMDILSHSPVKISEVAAMVGYEDVKYFGQMFKKHTGMTPSQYREAHS</sequence>
<evidence type="ECO:0000256" key="3">
    <source>
        <dbReference type="ARBA" id="ARBA00022553"/>
    </source>
</evidence>
<keyword evidence="3 8" id="KW-0597">Phosphoprotein</keyword>
<dbReference type="InterPro" id="IPR018062">
    <property type="entry name" value="HTH_AraC-typ_CS"/>
</dbReference>
<dbReference type="PROSITE" id="PS00041">
    <property type="entry name" value="HTH_ARAC_FAMILY_1"/>
    <property type="match status" value="1"/>
</dbReference>
<dbReference type="PRINTS" id="PR00032">
    <property type="entry name" value="HTHARAC"/>
</dbReference>
<dbReference type="InterPro" id="IPR001789">
    <property type="entry name" value="Sig_transdc_resp-reg_receiver"/>
</dbReference>
<dbReference type="GO" id="GO:0000160">
    <property type="term" value="P:phosphorelay signal transduction system"/>
    <property type="evidence" value="ECO:0007669"/>
    <property type="project" value="UniProtKB-KW"/>
</dbReference>
<dbReference type="GO" id="GO:0043565">
    <property type="term" value="F:sequence-specific DNA binding"/>
    <property type="evidence" value="ECO:0007669"/>
    <property type="project" value="InterPro"/>
</dbReference>
<evidence type="ECO:0008006" key="13">
    <source>
        <dbReference type="Google" id="ProtNLM"/>
    </source>
</evidence>
<accession>A0A8J4H3Q2</accession>
<evidence type="ECO:0000256" key="1">
    <source>
        <dbReference type="ARBA" id="ARBA00004496"/>
    </source>
</evidence>
<dbReference type="PROSITE" id="PS01124">
    <property type="entry name" value="HTH_ARAC_FAMILY_2"/>
    <property type="match status" value="1"/>
</dbReference>
<reference evidence="11" key="1">
    <citation type="submission" date="2021-04" db="EMBL/GenBank/DDBJ databases">
        <title>Draft genome sequence of Xylanibacillus composti strain K13.</title>
        <authorList>
            <person name="Uke A."/>
            <person name="Chhe C."/>
            <person name="Baramee S."/>
            <person name="Kosugi A."/>
        </authorList>
    </citation>
    <scope>NUCLEOTIDE SEQUENCE</scope>
    <source>
        <strain evidence="11">K13</strain>
    </source>
</reference>
<dbReference type="SUPFAM" id="SSF46689">
    <property type="entry name" value="Homeodomain-like"/>
    <property type="match status" value="2"/>
</dbReference>
<dbReference type="GO" id="GO:0003700">
    <property type="term" value="F:DNA-binding transcription factor activity"/>
    <property type="evidence" value="ECO:0007669"/>
    <property type="project" value="InterPro"/>
</dbReference>
<dbReference type="AlphaFoldDB" id="A0A8J4H3Q2"/>
<evidence type="ECO:0000256" key="5">
    <source>
        <dbReference type="ARBA" id="ARBA00023015"/>
    </source>
</evidence>
<dbReference type="Pfam" id="PF00072">
    <property type="entry name" value="Response_reg"/>
    <property type="match status" value="1"/>
</dbReference>
<feature type="modified residue" description="4-aspartylphosphate" evidence="8">
    <location>
        <position position="54"/>
    </location>
</feature>
<evidence type="ECO:0000313" key="11">
    <source>
        <dbReference type="EMBL" id="GIQ70304.1"/>
    </source>
</evidence>
<evidence type="ECO:0000256" key="6">
    <source>
        <dbReference type="ARBA" id="ARBA00023125"/>
    </source>
</evidence>
<dbReference type="Gene3D" id="3.40.50.2300">
    <property type="match status" value="1"/>
</dbReference>
<keyword evidence="5" id="KW-0805">Transcription regulation</keyword>
<dbReference type="Gene3D" id="1.10.10.60">
    <property type="entry name" value="Homeodomain-like"/>
    <property type="match status" value="2"/>
</dbReference>
<organism evidence="11 12">
    <name type="scientific">Xylanibacillus composti</name>
    <dbReference type="NCBI Taxonomy" id="1572762"/>
    <lineage>
        <taxon>Bacteria</taxon>
        <taxon>Bacillati</taxon>
        <taxon>Bacillota</taxon>
        <taxon>Bacilli</taxon>
        <taxon>Bacillales</taxon>
        <taxon>Paenibacillaceae</taxon>
        <taxon>Xylanibacillus</taxon>
    </lineage>
</organism>
<dbReference type="InterPro" id="IPR020449">
    <property type="entry name" value="Tscrpt_reg_AraC-type_HTH"/>
</dbReference>
<dbReference type="Proteomes" id="UP000677918">
    <property type="component" value="Unassembled WGS sequence"/>
</dbReference>
<dbReference type="SUPFAM" id="SSF52172">
    <property type="entry name" value="CheY-like"/>
    <property type="match status" value="1"/>
</dbReference>
<dbReference type="EMBL" id="BOVK01000043">
    <property type="protein sequence ID" value="GIQ70304.1"/>
    <property type="molecule type" value="Genomic_DNA"/>
</dbReference>
<dbReference type="InterPro" id="IPR018060">
    <property type="entry name" value="HTH_AraC"/>
</dbReference>
<proteinExistence type="predicted"/>
<keyword evidence="12" id="KW-1185">Reference proteome</keyword>
<evidence type="ECO:0000259" key="9">
    <source>
        <dbReference type="PROSITE" id="PS01124"/>
    </source>
</evidence>
<keyword evidence="2" id="KW-0963">Cytoplasm</keyword>
<dbReference type="Pfam" id="PF12833">
    <property type="entry name" value="HTH_18"/>
    <property type="match status" value="1"/>
</dbReference>
<keyword evidence="7" id="KW-0804">Transcription</keyword>
<feature type="domain" description="Response regulatory" evidence="10">
    <location>
        <begin position="2"/>
        <end position="119"/>
    </location>
</feature>
<name>A0A8J4H3Q2_9BACL</name>
<dbReference type="InterPro" id="IPR011006">
    <property type="entry name" value="CheY-like_superfamily"/>
</dbReference>
<dbReference type="PANTHER" id="PTHR42713:SF3">
    <property type="entry name" value="TRANSCRIPTIONAL REGULATORY PROTEIN HPTR"/>
    <property type="match status" value="1"/>
</dbReference>
<dbReference type="SMART" id="SM00342">
    <property type="entry name" value="HTH_ARAC"/>
    <property type="match status" value="1"/>
</dbReference>
<evidence type="ECO:0000256" key="8">
    <source>
        <dbReference type="PROSITE-ProRule" id="PRU00169"/>
    </source>
</evidence>
<protein>
    <recommendedName>
        <fullName evidence="13">Two-component system response regulator YesN</fullName>
    </recommendedName>
</protein>
<evidence type="ECO:0000256" key="7">
    <source>
        <dbReference type="ARBA" id="ARBA00023163"/>
    </source>
</evidence>
<evidence type="ECO:0000313" key="12">
    <source>
        <dbReference type="Proteomes" id="UP000677918"/>
    </source>
</evidence>
<comment type="caution">
    <text evidence="11">The sequence shown here is derived from an EMBL/GenBank/DDBJ whole genome shotgun (WGS) entry which is preliminary data.</text>
</comment>
<dbReference type="CDD" id="cd17536">
    <property type="entry name" value="REC_YesN-like"/>
    <property type="match status" value="1"/>
</dbReference>
<dbReference type="GO" id="GO:0005737">
    <property type="term" value="C:cytoplasm"/>
    <property type="evidence" value="ECO:0007669"/>
    <property type="project" value="UniProtKB-SubCell"/>
</dbReference>